<organism evidence="12">
    <name type="scientific">Capitella teleta</name>
    <name type="common">Polychaete worm</name>
    <dbReference type="NCBI Taxonomy" id="283909"/>
    <lineage>
        <taxon>Eukaryota</taxon>
        <taxon>Metazoa</taxon>
        <taxon>Spiralia</taxon>
        <taxon>Lophotrochozoa</taxon>
        <taxon>Annelida</taxon>
        <taxon>Polychaeta</taxon>
        <taxon>Sedentaria</taxon>
        <taxon>Scolecida</taxon>
        <taxon>Capitellidae</taxon>
        <taxon>Capitella</taxon>
    </lineage>
</organism>
<evidence type="ECO:0000256" key="8">
    <source>
        <dbReference type="ARBA" id="ARBA00023224"/>
    </source>
</evidence>
<dbReference type="HOGENOM" id="CLU_009579_11_2_1"/>
<name>R7TXG3_CAPTE</name>
<evidence type="ECO:0000256" key="7">
    <source>
        <dbReference type="ARBA" id="ARBA00023170"/>
    </source>
</evidence>
<dbReference type="SMART" id="SM01381">
    <property type="entry name" value="7TM_GPCR_Srsx"/>
    <property type="match status" value="1"/>
</dbReference>
<dbReference type="OMA" id="RNGINRM"/>
<dbReference type="InterPro" id="IPR000276">
    <property type="entry name" value="GPCR_Rhodpsn"/>
</dbReference>
<dbReference type="EnsemblMetazoa" id="CapteT110529">
    <property type="protein sequence ID" value="CapteP110529"/>
    <property type="gene ID" value="CapteG110529"/>
</dbReference>
<evidence type="ECO:0000256" key="3">
    <source>
        <dbReference type="ARBA" id="ARBA00022692"/>
    </source>
</evidence>
<evidence type="ECO:0000256" key="10">
    <source>
        <dbReference type="SAM" id="Phobius"/>
    </source>
</evidence>
<keyword evidence="7" id="KW-0675">Receptor</keyword>
<dbReference type="AlphaFoldDB" id="R7TXG3"/>
<keyword evidence="4 10" id="KW-1133">Transmembrane helix</keyword>
<dbReference type="CDD" id="cd14967">
    <property type="entry name" value="7tmA_amine_R-like"/>
    <property type="match status" value="1"/>
</dbReference>
<evidence type="ECO:0000256" key="6">
    <source>
        <dbReference type="ARBA" id="ARBA00023136"/>
    </source>
</evidence>
<dbReference type="STRING" id="283909.R7TXG3"/>
<proteinExistence type="predicted"/>
<dbReference type="GO" id="GO:0071880">
    <property type="term" value="P:adenylate cyclase-activating adrenergic receptor signaling pathway"/>
    <property type="evidence" value="ECO:0007669"/>
    <property type="project" value="TreeGrafter"/>
</dbReference>
<evidence type="ECO:0000256" key="4">
    <source>
        <dbReference type="ARBA" id="ARBA00022989"/>
    </source>
</evidence>
<feature type="domain" description="G-protein coupled receptors family 1 profile" evidence="11">
    <location>
        <begin position="22"/>
        <end position="339"/>
    </location>
</feature>
<feature type="transmembrane region" description="Helical" evidence="10">
    <location>
        <begin position="166"/>
        <end position="187"/>
    </location>
</feature>
<feature type="region of interest" description="Disordered" evidence="9">
    <location>
        <begin position="208"/>
        <end position="275"/>
    </location>
</feature>
<evidence type="ECO:0000256" key="1">
    <source>
        <dbReference type="ARBA" id="ARBA00004651"/>
    </source>
</evidence>
<keyword evidence="5" id="KW-0297">G-protein coupled receptor</keyword>
<keyword evidence="8" id="KW-0807">Transducer</keyword>
<keyword evidence="2" id="KW-1003">Cell membrane</keyword>
<dbReference type="EMBL" id="AMQN01002384">
    <property type="status" value="NOT_ANNOTATED_CDS"/>
    <property type="molecule type" value="Genomic_DNA"/>
</dbReference>
<feature type="transmembrane region" description="Helical" evidence="10">
    <location>
        <begin position="6"/>
        <end position="31"/>
    </location>
</feature>
<dbReference type="PANTHER" id="PTHR24248">
    <property type="entry name" value="ADRENERGIC RECEPTOR-RELATED G-PROTEIN COUPLED RECEPTOR"/>
    <property type="match status" value="1"/>
</dbReference>
<evidence type="ECO:0000259" key="11">
    <source>
        <dbReference type="PROSITE" id="PS50262"/>
    </source>
</evidence>
<evidence type="ECO:0000313" key="12">
    <source>
        <dbReference type="EMBL" id="ELT95665.1"/>
    </source>
</evidence>
<evidence type="ECO:0000256" key="9">
    <source>
        <dbReference type="SAM" id="MobiDB-lite"/>
    </source>
</evidence>
<dbReference type="SUPFAM" id="SSF81321">
    <property type="entry name" value="Family A G protein-coupled receptor-like"/>
    <property type="match status" value="1"/>
</dbReference>
<dbReference type="PRINTS" id="PR00237">
    <property type="entry name" value="GPCRRHODOPSN"/>
</dbReference>
<feature type="compositionally biased region" description="Polar residues" evidence="9">
    <location>
        <begin position="224"/>
        <end position="239"/>
    </location>
</feature>
<feature type="transmembrane region" description="Helical" evidence="10">
    <location>
        <begin position="80"/>
        <end position="102"/>
    </location>
</feature>
<reference evidence="13" key="3">
    <citation type="submission" date="2015-06" db="UniProtKB">
        <authorList>
            <consortium name="EnsemblMetazoa"/>
        </authorList>
    </citation>
    <scope>IDENTIFICATION</scope>
</reference>
<dbReference type="Gene3D" id="1.20.1070.10">
    <property type="entry name" value="Rhodopsin 7-helix transmembrane proteins"/>
    <property type="match status" value="1"/>
</dbReference>
<evidence type="ECO:0000313" key="13">
    <source>
        <dbReference type="EnsemblMetazoa" id="CapteP110529"/>
    </source>
</evidence>
<accession>R7TXG3</accession>
<dbReference type="PROSITE" id="PS50262">
    <property type="entry name" value="G_PROTEIN_RECEP_F1_2"/>
    <property type="match status" value="1"/>
</dbReference>
<evidence type="ECO:0000256" key="2">
    <source>
        <dbReference type="ARBA" id="ARBA00022475"/>
    </source>
</evidence>
<dbReference type="OrthoDB" id="10071887at2759"/>
<dbReference type="PANTHER" id="PTHR24248:SF163">
    <property type="entry name" value="HISTAMINE H2 RECEPTOR-LIKE"/>
    <property type="match status" value="1"/>
</dbReference>
<protein>
    <recommendedName>
        <fullName evidence="11">G-protein coupled receptors family 1 profile domain-containing protein</fullName>
    </recommendedName>
</protein>
<dbReference type="GO" id="GO:0005886">
    <property type="term" value="C:plasma membrane"/>
    <property type="evidence" value="ECO:0007669"/>
    <property type="project" value="UniProtKB-SubCell"/>
</dbReference>
<keyword evidence="6 10" id="KW-0472">Membrane</keyword>
<reference evidence="12 14" key="2">
    <citation type="journal article" date="2013" name="Nature">
        <title>Insights into bilaterian evolution from three spiralian genomes.</title>
        <authorList>
            <person name="Simakov O."/>
            <person name="Marletaz F."/>
            <person name="Cho S.J."/>
            <person name="Edsinger-Gonzales E."/>
            <person name="Havlak P."/>
            <person name="Hellsten U."/>
            <person name="Kuo D.H."/>
            <person name="Larsson T."/>
            <person name="Lv J."/>
            <person name="Arendt D."/>
            <person name="Savage R."/>
            <person name="Osoegawa K."/>
            <person name="de Jong P."/>
            <person name="Grimwood J."/>
            <person name="Chapman J.A."/>
            <person name="Shapiro H."/>
            <person name="Aerts A."/>
            <person name="Otillar R.P."/>
            <person name="Terry A.Y."/>
            <person name="Boore J.L."/>
            <person name="Grigoriev I.V."/>
            <person name="Lindberg D.R."/>
            <person name="Seaver E.C."/>
            <person name="Weisblat D.A."/>
            <person name="Putnam N.H."/>
            <person name="Rokhsar D.S."/>
        </authorList>
    </citation>
    <scope>NUCLEOTIDE SEQUENCE</scope>
    <source>
        <strain evidence="12 14">I ESC-2004</strain>
    </source>
</reference>
<feature type="transmembrane region" description="Helical" evidence="10">
    <location>
        <begin position="318"/>
        <end position="341"/>
    </location>
</feature>
<keyword evidence="14" id="KW-1185">Reference proteome</keyword>
<sequence length="361" mass="40745">MTPFFWGFIVIMWITAAATLFGNILVLLAFASDRKLGKINFNLYIVNLAITDICVSAIGMPLFALDLYRGSWPFDQVTCAFWILMDWGMTFLSIFTLVAISVDRYWAACWPNSYRKLNVTKFRTLVTIAIAWLCVILIWVPPWLKDRLTYSEPGTCVWSTDNNREYVLFVAIAGYHGPSFIMIFCYVKVYRVMQRSSTKFVSKIAPAVGSSQPGGSSKPAGSSVAKQPSIQPSAGTSTIHTDDLSKADQSTLTTSDGTSKKPAPTTQNVAQQKKQSQMTKERRLFVSLSYILIAYLVTWSPFHITFDIDYFKPNVVPFEWYCVAYLTSYGNSMLNPILYAASSHDFRTAFKRILTCKIFKN</sequence>
<dbReference type="EMBL" id="KB309044">
    <property type="protein sequence ID" value="ELT95665.1"/>
    <property type="molecule type" value="Genomic_DNA"/>
</dbReference>
<evidence type="ECO:0000256" key="5">
    <source>
        <dbReference type="ARBA" id="ARBA00023040"/>
    </source>
</evidence>
<dbReference type="GO" id="GO:0043410">
    <property type="term" value="P:positive regulation of MAPK cascade"/>
    <property type="evidence" value="ECO:0007669"/>
    <property type="project" value="TreeGrafter"/>
</dbReference>
<dbReference type="GO" id="GO:0004930">
    <property type="term" value="F:G protein-coupled receptor activity"/>
    <property type="evidence" value="ECO:0007669"/>
    <property type="project" value="UniProtKB-KW"/>
</dbReference>
<comment type="subcellular location">
    <subcellularLocation>
        <location evidence="1">Cell membrane</location>
        <topology evidence="1">Multi-pass membrane protein</topology>
    </subcellularLocation>
</comment>
<dbReference type="Proteomes" id="UP000014760">
    <property type="component" value="Unassembled WGS sequence"/>
</dbReference>
<feature type="transmembrane region" description="Helical" evidence="10">
    <location>
        <begin position="284"/>
        <end position="306"/>
    </location>
</feature>
<dbReference type="InterPro" id="IPR017452">
    <property type="entry name" value="GPCR_Rhodpsn_7TM"/>
</dbReference>
<evidence type="ECO:0000313" key="14">
    <source>
        <dbReference type="Proteomes" id="UP000014760"/>
    </source>
</evidence>
<gene>
    <name evidence="12" type="ORF">CAPTEDRAFT_110529</name>
</gene>
<feature type="compositionally biased region" description="Polar residues" evidence="9">
    <location>
        <begin position="247"/>
        <end position="257"/>
    </location>
</feature>
<dbReference type="Pfam" id="PF00001">
    <property type="entry name" value="7tm_1"/>
    <property type="match status" value="1"/>
</dbReference>
<reference evidence="14" key="1">
    <citation type="submission" date="2012-12" db="EMBL/GenBank/DDBJ databases">
        <authorList>
            <person name="Hellsten U."/>
            <person name="Grimwood J."/>
            <person name="Chapman J.A."/>
            <person name="Shapiro H."/>
            <person name="Aerts A."/>
            <person name="Otillar R.P."/>
            <person name="Terry A.Y."/>
            <person name="Boore J.L."/>
            <person name="Simakov O."/>
            <person name="Marletaz F."/>
            <person name="Cho S.-J."/>
            <person name="Edsinger-Gonzales E."/>
            <person name="Havlak P."/>
            <person name="Kuo D.-H."/>
            <person name="Larsson T."/>
            <person name="Lv J."/>
            <person name="Arendt D."/>
            <person name="Savage R."/>
            <person name="Osoegawa K."/>
            <person name="de Jong P."/>
            <person name="Lindberg D.R."/>
            <person name="Seaver E.C."/>
            <person name="Weisblat D.A."/>
            <person name="Putnam N.H."/>
            <person name="Grigoriev I.V."/>
            <person name="Rokhsar D.S."/>
        </authorList>
    </citation>
    <scope>NUCLEOTIDE SEQUENCE</scope>
    <source>
        <strain evidence="14">I ESC-2004</strain>
    </source>
</reference>
<feature type="transmembrane region" description="Helical" evidence="10">
    <location>
        <begin position="122"/>
        <end position="140"/>
    </location>
</feature>
<keyword evidence="3 10" id="KW-0812">Transmembrane</keyword>
<feature type="compositionally biased region" description="Polar residues" evidence="9">
    <location>
        <begin position="264"/>
        <end position="275"/>
    </location>
</feature>
<feature type="transmembrane region" description="Helical" evidence="10">
    <location>
        <begin position="43"/>
        <end position="68"/>
    </location>
</feature>